<feature type="active site" description="Proton acceptor" evidence="15">
    <location>
        <position position="182"/>
    </location>
</feature>
<dbReference type="Proteomes" id="UP000218796">
    <property type="component" value="Unassembled WGS sequence"/>
</dbReference>
<evidence type="ECO:0000256" key="4">
    <source>
        <dbReference type="ARBA" id="ARBA00022576"/>
    </source>
</evidence>
<dbReference type="UniPathway" id="UPA00032">
    <property type="reaction ID" value="UER00493"/>
</dbReference>
<comment type="caution">
    <text evidence="17">The sequence shown here is derived from an EMBL/GenBank/DDBJ whole genome shotgun (WGS) entry which is preliminary data.</text>
</comment>
<dbReference type="OrthoDB" id="9804264at2"/>
<organism evidence="17 18">
    <name type="scientific">Hafnia paralvei</name>
    <dbReference type="NCBI Taxonomy" id="546367"/>
    <lineage>
        <taxon>Bacteria</taxon>
        <taxon>Pseudomonadati</taxon>
        <taxon>Pseudomonadota</taxon>
        <taxon>Gammaproteobacteria</taxon>
        <taxon>Enterobacterales</taxon>
        <taxon>Hafniaceae</taxon>
        <taxon>Hafnia</taxon>
    </lineage>
</organism>
<dbReference type="InterPro" id="IPR015424">
    <property type="entry name" value="PyrdxlP-dep_Trfase"/>
</dbReference>
<dbReference type="KEGG" id="hpar:AL518_15215"/>
<keyword evidence="8 14" id="KW-0443">Lipid metabolism</keyword>
<evidence type="ECO:0000256" key="13">
    <source>
        <dbReference type="ARBA" id="ARBA00061345"/>
    </source>
</evidence>
<keyword evidence="7 14" id="KW-0448">Lipopolysaccharide biosynthesis</keyword>
<evidence type="ECO:0000256" key="8">
    <source>
        <dbReference type="ARBA" id="ARBA00023098"/>
    </source>
</evidence>
<dbReference type="PANTHER" id="PTHR30244:SF41">
    <property type="entry name" value="UDP-4-AMINO-4-DEOXY-L-ARABINOSE--OXOGLUTARATE AMINOTRANSFERASE"/>
    <property type="match status" value="1"/>
</dbReference>
<comment type="function">
    <text evidence="11 14">Catalyzes the conversion of UDP-4-keto-arabinose (UDP-Ara4O) to UDP-4-amino-4-deoxy-L-arabinose (UDP-L-Ara4N). The modified arabinose is attached to lipid A and is required for resistance to polymyxin and cationic antimicrobial peptides.</text>
</comment>
<keyword evidence="6 14" id="KW-0663">Pyridoxal phosphate</keyword>
<evidence type="ECO:0000256" key="16">
    <source>
        <dbReference type="PIRSR" id="PIRSR000390-2"/>
    </source>
</evidence>
<keyword evidence="3 14" id="KW-0441">Lipid A biosynthesis</keyword>
<comment type="pathway">
    <text evidence="12 14">Nucleotide-sugar biosynthesis; UDP-4-deoxy-4-formamido-beta-L-arabinose biosynthesis; UDP-4-deoxy-4-formamido-beta-L-arabinose from UDP-alpha-D-glucuronate: step 2/3.</text>
</comment>
<protein>
    <recommendedName>
        <fullName evidence="14">UDP-4-amino-4-deoxy-L-arabinose--oxoglutarate aminotransferase</fullName>
        <ecNumber evidence="14">2.6.1.87</ecNumber>
    </recommendedName>
    <alternativeName>
        <fullName evidence="14">UDP-(beta-L-threo-pentapyranosyl-4''-ulose diphosphate) aminotransferase</fullName>
        <shortName evidence="14">UDP-Ara4O aminotransferase</shortName>
    </alternativeName>
    <alternativeName>
        <fullName evidence="14">UDP-4-amino-4-deoxy-L-arabinose aminotransferase</fullName>
    </alternativeName>
</protein>
<comment type="cofactor">
    <cofactor evidence="1 14">
        <name>pyridoxal 5'-phosphate</name>
        <dbReference type="ChEBI" id="CHEBI:597326"/>
    </cofactor>
</comment>
<dbReference type="EMBL" id="NQMS01000011">
    <property type="protein sequence ID" value="PAV94682.1"/>
    <property type="molecule type" value="Genomic_DNA"/>
</dbReference>
<evidence type="ECO:0000256" key="6">
    <source>
        <dbReference type="ARBA" id="ARBA00022898"/>
    </source>
</evidence>
<dbReference type="SUPFAM" id="SSF53383">
    <property type="entry name" value="PLP-dependent transferases"/>
    <property type="match status" value="1"/>
</dbReference>
<dbReference type="InterPro" id="IPR015421">
    <property type="entry name" value="PyrdxlP-dep_Trfase_major"/>
</dbReference>
<evidence type="ECO:0000256" key="3">
    <source>
        <dbReference type="ARBA" id="ARBA00022556"/>
    </source>
</evidence>
<dbReference type="GO" id="GO:0030170">
    <property type="term" value="F:pyridoxal phosphate binding"/>
    <property type="evidence" value="ECO:0007669"/>
    <property type="project" value="TreeGrafter"/>
</dbReference>
<dbReference type="PANTHER" id="PTHR30244">
    <property type="entry name" value="TRANSAMINASE"/>
    <property type="match status" value="1"/>
</dbReference>
<dbReference type="FunFam" id="3.40.640.10:FF:000040">
    <property type="entry name" value="UDP-4-amino-4-deoxy-L-arabinose--oxoglutarate aminotransferase"/>
    <property type="match status" value="1"/>
</dbReference>
<sequence>MKEFLPFSVPSMGEDEIAAVAEVLRSGWITTGPKCQQLESAFSQYVGAKHAIAVSSATGGMHVTLMALGIGAGDEVITPSQTWVSTLNVITLLGAEPVMIDVDRDTLMVQPAEIEAAITPKTKAIIPVHYAGAPADLTALREIAARHNIPLIEDAAHAVGTRFGDHMVGAQGTAIFSFHAIKNMTCAEGGMVVTDDDELADKVRCFKFHGLAVDAFDRQALGRKPQAEVVAPGYKYNLADINAAIALVQLEKLPAMNARRQQLVARYLQALQGSPLLPLKVPAYPHQHAWHLFMVRVDESLCGIDRNTMMEKLKEHGIGTGLHFRAAHTQKYYREKYPDLSLPNTEWNSASLMTLPLFPDMQDSDVDRVVKALSDILESRCE</sequence>
<dbReference type="HAMAP" id="MF_01167">
    <property type="entry name" value="ArnB_transfer"/>
    <property type="match status" value="1"/>
</dbReference>
<dbReference type="InterPro" id="IPR015422">
    <property type="entry name" value="PyrdxlP-dep_Trfase_small"/>
</dbReference>
<dbReference type="GO" id="GO:0016020">
    <property type="term" value="C:membrane"/>
    <property type="evidence" value="ECO:0007669"/>
    <property type="project" value="GOC"/>
</dbReference>
<dbReference type="InterPro" id="IPR022850">
    <property type="entry name" value="ArnB_NH2Trfase"/>
</dbReference>
<name>A0A2A2M7Q3_9GAMM</name>
<evidence type="ECO:0000256" key="12">
    <source>
        <dbReference type="ARBA" id="ARBA00060687"/>
    </source>
</evidence>
<evidence type="ECO:0000256" key="15">
    <source>
        <dbReference type="PIRSR" id="PIRSR000390-1"/>
    </source>
</evidence>
<comment type="subunit">
    <text evidence="14">Homodimer.</text>
</comment>
<evidence type="ECO:0000256" key="2">
    <source>
        <dbReference type="ARBA" id="ARBA00022516"/>
    </source>
</evidence>
<dbReference type="Gene3D" id="3.90.1150.10">
    <property type="entry name" value="Aspartate Aminotransferase, domain 1"/>
    <property type="match status" value="1"/>
</dbReference>
<keyword evidence="18" id="KW-1185">Reference proteome</keyword>
<evidence type="ECO:0000256" key="11">
    <source>
        <dbReference type="ARBA" id="ARBA00057776"/>
    </source>
</evidence>
<evidence type="ECO:0000256" key="5">
    <source>
        <dbReference type="ARBA" id="ARBA00022679"/>
    </source>
</evidence>
<keyword evidence="2 14" id="KW-0444">Lipid biosynthesis</keyword>
<dbReference type="PIRSF" id="PIRSF000390">
    <property type="entry name" value="PLP_StrS"/>
    <property type="match status" value="1"/>
</dbReference>
<comment type="similarity">
    <text evidence="13 14">Belongs to the DegT/DnrJ/EryC1 family. ArnB subfamily.</text>
</comment>
<evidence type="ECO:0000256" key="1">
    <source>
        <dbReference type="ARBA" id="ARBA00001933"/>
    </source>
</evidence>
<keyword evidence="9 14" id="KW-0046">Antibiotic resistance</keyword>
<dbReference type="GO" id="GO:0009245">
    <property type="term" value="P:lipid A biosynthetic process"/>
    <property type="evidence" value="ECO:0007669"/>
    <property type="project" value="UniProtKB-KW"/>
</dbReference>
<dbReference type="FunFam" id="3.90.1150.10:FF:000030">
    <property type="entry name" value="UDP-4-amino-4-deoxy-L-arabinose--oxoglutarate aminotransferase"/>
    <property type="match status" value="1"/>
</dbReference>
<evidence type="ECO:0000256" key="7">
    <source>
        <dbReference type="ARBA" id="ARBA00022985"/>
    </source>
</evidence>
<dbReference type="EC" id="2.6.1.87" evidence="14"/>
<accession>A0A2A2M7Q3</accession>
<dbReference type="GO" id="GO:0046677">
    <property type="term" value="P:response to antibiotic"/>
    <property type="evidence" value="ECO:0007669"/>
    <property type="project" value="UniProtKB-KW"/>
</dbReference>
<evidence type="ECO:0000256" key="9">
    <source>
        <dbReference type="ARBA" id="ARBA00023251"/>
    </source>
</evidence>
<dbReference type="InterPro" id="IPR000653">
    <property type="entry name" value="DegT/StrS_aminotransferase"/>
</dbReference>
<feature type="modified residue" description="N6-(pyridoxal phosphate)lysine" evidence="14 16">
    <location>
        <position position="182"/>
    </location>
</feature>
<dbReference type="GO" id="GO:0099620">
    <property type="term" value="F:UDP-4-amino-4-deoxy-L-arabinose aminotransferase"/>
    <property type="evidence" value="ECO:0007669"/>
    <property type="project" value="UniProtKB-EC"/>
</dbReference>
<evidence type="ECO:0000256" key="10">
    <source>
        <dbReference type="ARBA" id="ARBA00050493"/>
    </source>
</evidence>
<dbReference type="Gene3D" id="3.40.640.10">
    <property type="entry name" value="Type I PLP-dependent aspartate aminotransferase-like (Major domain)"/>
    <property type="match status" value="1"/>
</dbReference>
<evidence type="ECO:0000256" key="14">
    <source>
        <dbReference type="HAMAP-Rule" id="MF_01167"/>
    </source>
</evidence>
<comment type="catalytic activity">
    <reaction evidence="10 14">
        <text>UDP-4-amino-4-deoxy-beta-L-arabinose + 2-oxoglutarate = UDP-beta-L-threo-pentopyranos-4-ulose + L-glutamate</text>
        <dbReference type="Rhea" id="RHEA:24710"/>
        <dbReference type="ChEBI" id="CHEBI:16810"/>
        <dbReference type="ChEBI" id="CHEBI:29985"/>
        <dbReference type="ChEBI" id="CHEBI:58708"/>
        <dbReference type="ChEBI" id="CHEBI:58710"/>
        <dbReference type="EC" id="2.6.1.87"/>
    </reaction>
</comment>
<proteinExistence type="inferred from homology"/>
<keyword evidence="4 14" id="KW-0032">Aminotransferase</keyword>
<comment type="pathway">
    <text evidence="14">Bacterial outer membrane biogenesis; lipopolysaccharide biosynthesis.</text>
</comment>
<dbReference type="Pfam" id="PF01041">
    <property type="entry name" value="DegT_DnrJ_EryC1"/>
    <property type="match status" value="1"/>
</dbReference>
<evidence type="ECO:0000313" key="17">
    <source>
        <dbReference type="EMBL" id="PAV94682.1"/>
    </source>
</evidence>
<gene>
    <name evidence="14" type="primary">arnB</name>
    <name evidence="17" type="ORF">CJD50_19475</name>
</gene>
<reference evidence="17 18" key="1">
    <citation type="submission" date="2017-08" db="EMBL/GenBank/DDBJ databases">
        <title>Draft Genome Sequence of Hafnia alvei CITHA-6 Isolated from Raw Bovine Milk.</title>
        <authorList>
            <person name="Culligan E.P."/>
            <person name="Mcsweeney A."/>
            <person name="O'Doherty C."/>
            <person name="Gleeson E."/>
            <person name="O'Riordan D."/>
            <person name="Sleator R.D."/>
        </authorList>
    </citation>
    <scope>NUCLEOTIDE SEQUENCE [LARGE SCALE GENOMIC DNA]</scope>
    <source>
        <strain evidence="17 18">CITHA-6</strain>
    </source>
</reference>
<dbReference type="GO" id="GO:0009103">
    <property type="term" value="P:lipopolysaccharide biosynthetic process"/>
    <property type="evidence" value="ECO:0007669"/>
    <property type="project" value="UniProtKB-UniRule"/>
</dbReference>
<dbReference type="RefSeq" id="WP_008813430.1">
    <property type="nucleotide sequence ID" value="NZ_CAUFSP010000001.1"/>
</dbReference>
<dbReference type="CDD" id="cd00616">
    <property type="entry name" value="AHBA_syn"/>
    <property type="match status" value="1"/>
</dbReference>
<keyword evidence="5 14" id="KW-0808">Transferase</keyword>
<evidence type="ECO:0000313" key="18">
    <source>
        <dbReference type="Proteomes" id="UP000218796"/>
    </source>
</evidence>
<dbReference type="UniPathway" id="UPA00030"/>
<dbReference type="AlphaFoldDB" id="A0A2A2M7Q3"/>
<dbReference type="NCBIfam" id="NF008658">
    <property type="entry name" value="PRK11658.1"/>
    <property type="match status" value="1"/>
</dbReference>